<keyword evidence="1" id="KW-0378">Hydrolase</keyword>
<keyword evidence="1" id="KW-0064">Aspartyl protease</keyword>
<dbReference type="EMBL" id="BKCJ010007241">
    <property type="protein sequence ID" value="GEU76245.1"/>
    <property type="molecule type" value="Genomic_DNA"/>
</dbReference>
<feature type="region of interest" description="Disordered" evidence="2">
    <location>
        <begin position="1765"/>
        <end position="1896"/>
    </location>
</feature>
<evidence type="ECO:0000256" key="1">
    <source>
        <dbReference type="ARBA" id="ARBA00022750"/>
    </source>
</evidence>
<dbReference type="InterPro" id="IPR001494">
    <property type="entry name" value="Importin-beta_N"/>
</dbReference>
<feature type="compositionally biased region" description="Acidic residues" evidence="2">
    <location>
        <begin position="1824"/>
        <end position="1889"/>
    </location>
</feature>
<proteinExistence type="predicted"/>
<dbReference type="InterPro" id="IPR057670">
    <property type="entry name" value="SH3_retrovirus"/>
</dbReference>
<dbReference type="InterPro" id="IPR043502">
    <property type="entry name" value="DNA/RNA_pol_sf"/>
</dbReference>
<feature type="region of interest" description="Disordered" evidence="2">
    <location>
        <begin position="1"/>
        <end position="73"/>
    </location>
</feature>
<dbReference type="InterPro" id="IPR054722">
    <property type="entry name" value="PolX-like_BBD"/>
</dbReference>
<dbReference type="PANTHER" id="PTHR11439">
    <property type="entry name" value="GAG-POL-RELATED RETROTRANSPOSON"/>
    <property type="match status" value="1"/>
</dbReference>
<sequence length="2069" mass="234144">MLNNQKPSGEKLGLGFNSFKSSSSGTKEIKSVKAQKKVSPDRGSINIGGPLNVQAAPKLNMGPPPGTTPGSEKSVSFQNLFWVDLEPDEWIKDNECSKYMTSNQKLFLSYKEYNGGNVIFGSNILSNIIGKGQICDNKCRVTFSEHDSEITKDGKVIGLLPEVYALVSTHNVAKELWERIQMLMQGTYFTKQEKECKLYDEFDKFVYRNEESLRDFYQRFSLILNDMNMYNMKLEQFQVDAYGYIRSTCLGCTTSDKQVNLSTTSAVIPPHQFQPQASAYQSSPYATQYHPPQCASQAPSSSNLLILYLLNDIQSHVNHNVYMASSLIPQMEYAPTVHQQFEFSSPKTGLVVLVFQKGDNLIDAINHMMSFLIAVVTSRYPVINNQLRTSSNPRKQRVIVCYNYKGEGHMSKQCTKPKRKRDIEWFKDKVLLVQAQANEQVLQEEELEFLADPGTAETSSNQYVVTNNAAYQANDLDAYDSDYDELNSLKIALISNLTHYGYDNLIELHNQDNITNNLMILDVQAPSTAEQSTILTQSDTEITKETLLLTEESRSKMLDKQNDPKMAEKKVITKPIDYVVLNQLSKDFETRFAPQTELSAEQVFWSRYSVQHEEPNLSISTTIVEVPKELPKVSLVNSSLTKLKFHLASFDMVVKERTTATAIIKVSSKGHSNSEIERETQSLSGDVKERKVKREIEEIKTLNIELDQRVTKLVAKNEHFKQTYKKLLQEKVLVITILKESLSKLKGKDVVNEAVPLHSIDPELLKIDVAPLALKLLNLLSSASRSKFQDNTKNDKIQRTPRKAKKNKLEEHLWTVRPSLNKKSIVDIKATLSVTNSMSNVNSDLKCASCNGYLFYDNHDACVVVYINSMNASIKSKSVKKPVNRRIWQHTGKMFTTVGHIRKPTGQTFTLVGAVCPLTRLATTTIVPPMEPIRIASNTNKPVITLVYSRKSKATNKRVPVSNSMMTKSLVANKMEPNNSWGSSSSNVPSSVIKSRLSKLFSGIWTSGLVRVIPKLKFEKDYLCSACAMVKSLKKSYKPKSEDTNQEKHYLLHMDLCGPMRVESINGKNALCYPTNDSENLVKLQPKADIGIFIGYAPTKKAFQIYNMRTRRIVEIIHVDFDELTTLASKQSIQDVSTGLPSSTTVDQDTPSMSKSHTTIEIQSLVIPQEVEKENLDIEVANMGNDPLLGVPITEVTSAQSSSMSKACLVAHGYCQEEGIDFEQSFAPVARLKAIRIFLAYAAHKNMVVYQMDVKTAFLNGNLREEVYVSQSDGVVDQNNPNHVYKLKKALYALKQAPRVWNENDLLLMSMMGKISFFLGLQISQSPRGIFINQSKYALESLKKYDFESCDPVDTPIVEKSKLDEDKEGKAIDPLHYRGMIGTLLYLTASRPDLQFAICMYARYQARPTKKHVHAVKRIFRYLRETVHRGLWYPKDSSMSLTSFANAYHVGCQDTRHSTYGSVQFLGERLISWSSKRQKSAAISSTEAEYIALSGCYSNPIFILKASIPPKRKLDLTTGINFLGTMDTTIEQQLAMDEALVPTAQRLKIRRSNFRLLSDIKSKESTLQLVVYVLRRCPFFKAFLVTADVPEIYMQEFWATATVHYHSIRFKMDTRKHIIDLESLRDILHICSRVPGQPFAETSFEEEIIRFLGHSAAIRMLINVNINKLYQLWRSFTALINKCLTRKSSGYDIVRLSQAQILRNKVNWHYVRDDFMFFMIKLVSRHQNTQQFGALLPIELTNDEIRNSKAYKEYYAIATGEAAPKPKASVRRTRSSSNTSITPLTVAASPRLKASAKGKQTAKASKAKSADEGTGSKPGVLDVPTDESEDELSWNSMDDEGDDHEEQDDDGDEEDKGDDGEEGNDDDDDEKGGDNEHESDEETREEESFDPIPQTPERQLRSLEENFSEFRQTNQFAGAVSSILEIINHYMDQRMNEAVKVAIQIQSDWLRNETQRENDEFLRTVDENIKKIIKEQEIRKQAYASHRAKNIVSTTRCLELLHMDIFSPSVIQSYGGNRYTLVIVDDYSRKVEESLNVTFNETPPPSKTSPLVDDDLDEEEAINVTKMKT</sequence>
<dbReference type="PROSITE" id="PS50166">
    <property type="entry name" value="IMPORTIN_B_NT"/>
    <property type="match status" value="1"/>
</dbReference>
<dbReference type="Pfam" id="PF25597">
    <property type="entry name" value="SH3_retrovirus"/>
    <property type="match status" value="1"/>
</dbReference>
<organism evidence="4">
    <name type="scientific">Tanacetum cinerariifolium</name>
    <name type="common">Dalmatian daisy</name>
    <name type="synonym">Chrysanthemum cinerariifolium</name>
    <dbReference type="NCBI Taxonomy" id="118510"/>
    <lineage>
        <taxon>Eukaryota</taxon>
        <taxon>Viridiplantae</taxon>
        <taxon>Streptophyta</taxon>
        <taxon>Embryophyta</taxon>
        <taxon>Tracheophyta</taxon>
        <taxon>Spermatophyta</taxon>
        <taxon>Magnoliopsida</taxon>
        <taxon>eudicotyledons</taxon>
        <taxon>Gunneridae</taxon>
        <taxon>Pentapetalae</taxon>
        <taxon>asterids</taxon>
        <taxon>campanulids</taxon>
        <taxon>Asterales</taxon>
        <taxon>Asteraceae</taxon>
        <taxon>Asteroideae</taxon>
        <taxon>Anthemideae</taxon>
        <taxon>Anthemidinae</taxon>
        <taxon>Tanacetum</taxon>
    </lineage>
</organism>
<reference evidence="4" key="1">
    <citation type="journal article" date="2019" name="Sci. Rep.">
        <title>Draft genome of Tanacetum cinerariifolium, the natural source of mosquito coil.</title>
        <authorList>
            <person name="Yamashiro T."/>
            <person name="Shiraishi A."/>
            <person name="Satake H."/>
            <person name="Nakayama K."/>
        </authorList>
    </citation>
    <scope>NUCLEOTIDE SEQUENCE</scope>
</reference>
<dbReference type="Pfam" id="PF07727">
    <property type="entry name" value="RVT_2"/>
    <property type="match status" value="1"/>
</dbReference>
<feature type="domain" description="Importin N-terminal" evidence="3">
    <location>
        <begin position="1903"/>
        <end position="1975"/>
    </location>
</feature>
<dbReference type="GO" id="GO:0031267">
    <property type="term" value="F:small GTPase binding"/>
    <property type="evidence" value="ECO:0007669"/>
    <property type="project" value="InterPro"/>
</dbReference>
<keyword evidence="1" id="KW-0645">Protease</keyword>
<dbReference type="InterPro" id="IPR013103">
    <property type="entry name" value="RVT_2"/>
</dbReference>
<dbReference type="PANTHER" id="PTHR11439:SF509">
    <property type="entry name" value="RNA-DIRECTED DNA POLYMERASE"/>
    <property type="match status" value="1"/>
</dbReference>
<accession>A0A6L2MV25</accession>
<dbReference type="CDD" id="cd09272">
    <property type="entry name" value="RNase_HI_RT_Ty1"/>
    <property type="match status" value="1"/>
</dbReference>
<protein>
    <submittedName>
        <fullName evidence="4">Retrovirus-related Pol polyprotein from transposon TNT 1-94</fullName>
    </submittedName>
</protein>
<evidence type="ECO:0000313" key="4">
    <source>
        <dbReference type="EMBL" id="GEU76245.1"/>
    </source>
</evidence>
<evidence type="ECO:0000259" key="3">
    <source>
        <dbReference type="PROSITE" id="PS50166"/>
    </source>
</evidence>
<evidence type="ECO:0000256" key="2">
    <source>
        <dbReference type="SAM" id="MobiDB-lite"/>
    </source>
</evidence>
<dbReference type="GO" id="GO:0006886">
    <property type="term" value="P:intracellular protein transport"/>
    <property type="evidence" value="ECO:0007669"/>
    <property type="project" value="InterPro"/>
</dbReference>
<dbReference type="GO" id="GO:0004190">
    <property type="term" value="F:aspartic-type endopeptidase activity"/>
    <property type="evidence" value="ECO:0007669"/>
    <property type="project" value="UniProtKB-KW"/>
</dbReference>
<gene>
    <name evidence="4" type="ORF">Tci_048223</name>
</gene>
<dbReference type="Pfam" id="PF22936">
    <property type="entry name" value="Pol_BBD"/>
    <property type="match status" value="1"/>
</dbReference>
<name>A0A6L2MV25_TANCI</name>
<feature type="compositionally biased region" description="Low complexity" evidence="2">
    <location>
        <begin position="1793"/>
        <end position="1804"/>
    </location>
</feature>
<comment type="caution">
    <text evidence="4">The sequence shown here is derived from an EMBL/GenBank/DDBJ whole genome shotgun (WGS) entry which is preliminary data.</text>
</comment>
<dbReference type="SUPFAM" id="SSF56672">
    <property type="entry name" value="DNA/RNA polymerases"/>
    <property type="match status" value="1"/>
</dbReference>